<dbReference type="AlphaFoldDB" id="A0AAW8LWM7"/>
<dbReference type="InterPro" id="IPR036520">
    <property type="entry name" value="UPF0759_sf"/>
</dbReference>
<comment type="caution">
    <text evidence="1">The sequence shown here is derived from an EMBL/GenBank/DDBJ whole genome shotgun (WGS) entry which is preliminary data.</text>
</comment>
<proteinExistence type="predicted"/>
<dbReference type="Proteomes" id="UP001265315">
    <property type="component" value="Unassembled WGS sequence"/>
</dbReference>
<gene>
    <name evidence="1" type="ORF">J2W61_003406</name>
</gene>
<dbReference type="PANTHER" id="PTHR30348">
    <property type="entry name" value="UNCHARACTERIZED PROTEIN YECE"/>
    <property type="match status" value="1"/>
</dbReference>
<dbReference type="PANTHER" id="PTHR30348:SF14">
    <property type="entry name" value="BLR8050 PROTEIN"/>
    <property type="match status" value="1"/>
</dbReference>
<name>A0AAW8LWM7_AGRTU</name>
<evidence type="ECO:0000313" key="2">
    <source>
        <dbReference type="Proteomes" id="UP001265315"/>
    </source>
</evidence>
<reference evidence="1" key="1">
    <citation type="submission" date="2023-07" db="EMBL/GenBank/DDBJ databases">
        <title>Sorghum-associated microbial communities from plants grown in Nebraska, USA.</title>
        <authorList>
            <person name="Schachtman D."/>
        </authorList>
    </citation>
    <scope>NUCLEOTIDE SEQUENCE</scope>
    <source>
        <strain evidence="1">1457</strain>
    </source>
</reference>
<protein>
    <submittedName>
        <fullName evidence="1">Uncharacterized protein YecE (DUF72 family)</fullName>
    </submittedName>
</protein>
<dbReference type="Gene3D" id="3.20.20.410">
    <property type="entry name" value="Protein of unknown function UPF0759"/>
    <property type="match status" value="1"/>
</dbReference>
<evidence type="ECO:0000313" key="1">
    <source>
        <dbReference type="EMBL" id="MDR6703534.1"/>
    </source>
</evidence>
<organism evidence="1 2">
    <name type="scientific">Agrobacterium tumefaciens</name>
    <dbReference type="NCBI Taxonomy" id="358"/>
    <lineage>
        <taxon>Bacteria</taxon>
        <taxon>Pseudomonadati</taxon>
        <taxon>Pseudomonadota</taxon>
        <taxon>Alphaproteobacteria</taxon>
        <taxon>Hyphomicrobiales</taxon>
        <taxon>Rhizobiaceae</taxon>
        <taxon>Rhizobium/Agrobacterium group</taxon>
        <taxon>Agrobacterium</taxon>
        <taxon>Agrobacterium tumefaciens complex</taxon>
    </lineage>
</organism>
<dbReference type="Pfam" id="PF01904">
    <property type="entry name" value="DUF72"/>
    <property type="match status" value="1"/>
</dbReference>
<dbReference type="EMBL" id="JAVDSW010000003">
    <property type="protein sequence ID" value="MDR6703534.1"/>
    <property type="molecule type" value="Genomic_DNA"/>
</dbReference>
<accession>A0AAW8LWM7</accession>
<dbReference type="InterPro" id="IPR002763">
    <property type="entry name" value="DUF72"/>
</dbReference>
<sequence>MPAFLSNPRGRTRVPVIATSGWSIPRTVAHLFPETGSGLSRYAAVFNGVEINSTFYRHHRMTTFERWANSVPDEFRFAVKLPREITHEHRLHAVGQIFKTFVEELAALNGKLGPLLCQLPSTLEFDGNEATAAFEAMREVFPGMLVVEPRHTSWATPPAEEVLTRYAVDRVLADPAPVWPASDFSEPPRYVRLHGAPRMYYSDYSAEEIRSFEKRLSAGSWCVFDNTASGAAIQNALAMLDCGVVTEQRAG</sequence>
<dbReference type="SUPFAM" id="SSF117396">
    <property type="entry name" value="TM1631-like"/>
    <property type="match status" value="1"/>
</dbReference>